<keyword evidence="3" id="KW-1185">Reference proteome</keyword>
<sequence>MPDQNLPAFIGTGWAFPPDFLMGSHTVRMSDGVEDIEQSLRILLSTLPGERAMRPDYGCDLTPLLFEPLTTTLRTVTEDRVKTSIYLHEPRIEPLRVAVSMADANAGMLLISVDYRIRSNNTRHNYVFDFYQSEGTET</sequence>
<dbReference type="Pfam" id="PF04965">
    <property type="entry name" value="GPW_gp25"/>
    <property type="match status" value="1"/>
</dbReference>
<gene>
    <name evidence="2" type="ORF">IEN85_14170</name>
</gene>
<evidence type="ECO:0000313" key="3">
    <source>
        <dbReference type="Proteomes" id="UP000622317"/>
    </source>
</evidence>
<proteinExistence type="predicted"/>
<organism evidence="2 3">
    <name type="scientific">Pelagicoccus enzymogenes</name>
    <dbReference type="NCBI Taxonomy" id="2773457"/>
    <lineage>
        <taxon>Bacteria</taxon>
        <taxon>Pseudomonadati</taxon>
        <taxon>Verrucomicrobiota</taxon>
        <taxon>Opitutia</taxon>
        <taxon>Puniceicoccales</taxon>
        <taxon>Pelagicoccaceae</taxon>
        <taxon>Pelagicoccus</taxon>
    </lineage>
</organism>
<dbReference type="RefSeq" id="WP_191617740.1">
    <property type="nucleotide sequence ID" value="NZ_JACYFG010000036.1"/>
</dbReference>
<name>A0A927IIA4_9BACT</name>
<comment type="caution">
    <text evidence="2">The sequence shown here is derived from an EMBL/GenBank/DDBJ whole genome shotgun (WGS) entry which is preliminary data.</text>
</comment>
<protein>
    <submittedName>
        <fullName evidence="2">GPW/gp25 family protein</fullName>
    </submittedName>
</protein>
<reference evidence="2" key="1">
    <citation type="submission" date="2020-09" db="EMBL/GenBank/DDBJ databases">
        <title>Pelagicoccus enzymogenes sp. nov. with an EPS production, isolated from marine sediment.</title>
        <authorList>
            <person name="Feng X."/>
        </authorList>
    </citation>
    <scope>NUCLEOTIDE SEQUENCE</scope>
    <source>
        <strain evidence="2">NFK12</strain>
    </source>
</reference>
<accession>A0A927IIA4</accession>
<evidence type="ECO:0000259" key="1">
    <source>
        <dbReference type="Pfam" id="PF04965"/>
    </source>
</evidence>
<dbReference type="EMBL" id="JACYFG010000036">
    <property type="protein sequence ID" value="MBD5780644.1"/>
    <property type="molecule type" value="Genomic_DNA"/>
</dbReference>
<dbReference type="Gene3D" id="3.10.450.40">
    <property type="match status" value="1"/>
</dbReference>
<evidence type="ECO:0000313" key="2">
    <source>
        <dbReference type="EMBL" id="MBD5780644.1"/>
    </source>
</evidence>
<feature type="domain" description="IraD/Gp25-like" evidence="1">
    <location>
        <begin position="31"/>
        <end position="121"/>
    </location>
</feature>
<dbReference type="SUPFAM" id="SSF160719">
    <property type="entry name" value="gpW/gp25-like"/>
    <property type="match status" value="1"/>
</dbReference>
<dbReference type="InterPro" id="IPR007048">
    <property type="entry name" value="IraD/Gp25-like"/>
</dbReference>
<dbReference type="AlphaFoldDB" id="A0A927IIA4"/>
<dbReference type="Proteomes" id="UP000622317">
    <property type="component" value="Unassembled WGS sequence"/>
</dbReference>